<dbReference type="RefSeq" id="XP_049152028.1">
    <property type="nucleotide sequence ID" value="XM_049294881.1"/>
</dbReference>
<proteinExistence type="predicted"/>
<dbReference type="KEGG" id="clup:CLUP02_15957"/>
<dbReference type="AlphaFoldDB" id="A0A9Q8WPI2"/>
<sequence>MTSAGKTLVQFLPRLVAKQKFAVIDDLLEYQQTRFLHTSCSHDGAPKGTVEPSSRMIDNINSFHLWLFEAIEIKPATTAFANLTYFTIWHPYSRWDPKQVLLSFTMSVVQARFSRALSSQRKHHKSTPLLIEDGNSCTKYDHSSVRLRVRRTSEGPGVEHRMPPLETLQNMVCEFSHTPSPQRNLFYLPDPSEPIANNHCSASMRFSLDNLDTWALAGESSSRCYVPAIFSNSIPPPPTRHSIICYQFRLSVSQPPKTGRAYIRLGQEDVGQSYLPAVPTNQGESPQKVAHVFTVQALPLLLCLLPLGLELTRSLLQRSQQAIDEARTPEISSGETRHIFYSSTRTIIPSNINKNHISLRAKLILPPEDIAEFIFQKCAPTSTVNIGAEMRNARTRVEVIGIYIRKSNARLAKQQLGAGRFRQAYESIQQGNEDEYGRERWARKFIGSPATDANVKQRVALRD</sequence>
<dbReference type="EMBL" id="CP019481">
    <property type="protein sequence ID" value="UQC90427.1"/>
    <property type="molecule type" value="Genomic_DNA"/>
</dbReference>
<accession>A0A9Q8WPI2</accession>
<dbReference type="Proteomes" id="UP000830671">
    <property type="component" value="Chromosome 9"/>
</dbReference>
<reference evidence="1" key="1">
    <citation type="journal article" date="2021" name="Mol. Plant Microbe Interact.">
        <title>Complete Genome Sequence of the Plant-Pathogenic Fungus Colletotrichum lupini.</title>
        <authorList>
            <person name="Baroncelli R."/>
            <person name="Pensec F."/>
            <person name="Da Lio D."/>
            <person name="Boufleur T."/>
            <person name="Vicente I."/>
            <person name="Sarrocco S."/>
            <person name="Picot A."/>
            <person name="Baraldi E."/>
            <person name="Sukno S."/>
            <person name="Thon M."/>
            <person name="Le Floch G."/>
        </authorList>
    </citation>
    <scope>NUCLEOTIDE SEQUENCE</scope>
    <source>
        <strain evidence="1">IMI 504893</strain>
    </source>
</reference>
<evidence type="ECO:0000313" key="1">
    <source>
        <dbReference type="EMBL" id="UQC90427.1"/>
    </source>
</evidence>
<protein>
    <submittedName>
        <fullName evidence="1">Uncharacterized protein</fullName>
    </submittedName>
</protein>
<evidence type="ECO:0000313" key="2">
    <source>
        <dbReference type="Proteomes" id="UP000830671"/>
    </source>
</evidence>
<gene>
    <name evidence="1" type="ORF">CLUP02_15957</name>
</gene>
<name>A0A9Q8WPI2_9PEZI</name>
<dbReference type="GeneID" id="73349891"/>
<organism evidence="1 2">
    <name type="scientific">Colletotrichum lupini</name>
    <dbReference type="NCBI Taxonomy" id="145971"/>
    <lineage>
        <taxon>Eukaryota</taxon>
        <taxon>Fungi</taxon>
        <taxon>Dikarya</taxon>
        <taxon>Ascomycota</taxon>
        <taxon>Pezizomycotina</taxon>
        <taxon>Sordariomycetes</taxon>
        <taxon>Hypocreomycetidae</taxon>
        <taxon>Glomerellales</taxon>
        <taxon>Glomerellaceae</taxon>
        <taxon>Colletotrichum</taxon>
        <taxon>Colletotrichum acutatum species complex</taxon>
    </lineage>
</organism>
<keyword evidence="2" id="KW-1185">Reference proteome</keyword>